<evidence type="ECO:0000256" key="5">
    <source>
        <dbReference type="SAM" id="MobiDB-lite"/>
    </source>
</evidence>
<dbReference type="InterPro" id="IPR036188">
    <property type="entry name" value="FAD/NAD-bd_sf"/>
</dbReference>
<dbReference type="PRINTS" id="PR00411">
    <property type="entry name" value="PNDRDTASEI"/>
</dbReference>
<evidence type="ECO:0000313" key="7">
    <source>
        <dbReference type="EMBL" id="RDB56396.1"/>
    </source>
</evidence>
<dbReference type="PANTHER" id="PTHR43400">
    <property type="entry name" value="FUMARATE REDUCTASE"/>
    <property type="match status" value="1"/>
</dbReference>
<feature type="domain" description="FAD-dependent oxidoreductase 2 FAD-binding" evidence="6">
    <location>
        <begin position="81"/>
        <end position="532"/>
    </location>
</feature>
<feature type="region of interest" description="Disordered" evidence="5">
    <location>
        <begin position="37"/>
        <end position="71"/>
    </location>
</feature>
<proteinExistence type="predicted"/>
<dbReference type="Pfam" id="PF00890">
    <property type="entry name" value="FAD_binding_2"/>
    <property type="match status" value="1"/>
</dbReference>
<dbReference type="GO" id="GO:0033765">
    <property type="term" value="F:steroid dehydrogenase activity, acting on the CH-CH group of donors"/>
    <property type="evidence" value="ECO:0007669"/>
    <property type="project" value="UniProtKB-ARBA"/>
</dbReference>
<dbReference type="SUPFAM" id="SSF51905">
    <property type="entry name" value="FAD/NAD(P)-binding domain"/>
    <property type="match status" value="1"/>
</dbReference>
<dbReference type="PROSITE" id="PS51318">
    <property type="entry name" value="TAT"/>
    <property type="match status" value="1"/>
</dbReference>
<dbReference type="InterPro" id="IPR003953">
    <property type="entry name" value="FAD-dep_OxRdtase_2_FAD-bd"/>
</dbReference>
<accession>A0A369LDU5</accession>
<dbReference type="InterPro" id="IPR050315">
    <property type="entry name" value="FAD-oxidoreductase_2"/>
</dbReference>
<keyword evidence="2" id="KW-0285">Flavoprotein</keyword>
<reference evidence="7 8" key="1">
    <citation type="journal article" date="2018" name="Elife">
        <title>Discovery and characterization of a prevalent human gut bacterial enzyme sufficient for the inactivation of a family of plant toxins.</title>
        <authorList>
            <person name="Koppel N."/>
            <person name="Bisanz J.E."/>
            <person name="Pandelia M.E."/>
            <person name="Turnbaugh P.J."/>
            <person name="Balskus E.P."/>
        </authorList>
    </citation>
    <scope>NUCLEOTIDE SEQUENCE [LARGE SCALE GENOMIC DNA]</scope>
    <source>
        <strain evidence="7 8">OB21 GAM31</strain>
    </source>
</reference>
<dbReference type="AlphaFoldDB" id="A0A369LDU5"/>
<dbReference type="Gene3D" id="3.90.700.10">
    <property type="entry name" value="Succinate dehydrogenase/fumarate reductase flavoprotein, catalytic domain"/>
    <property type="match status" value="1"/>
</dbReference>
<dbReference type="Proteomes" id="UP000253975">
    <property type="component" value="Unassembled WGS sequence"/>
</dbReference>
<keyword evidence="3" id="KW-0274">FAD</keyword>
<protein>
    <recommendedName>
        <fullName evidence="6">FAD-dependent oxidoreductase 2 FAD-binding domain-containing protein</fullName>
    </recommendedName>
</protein>
<evidence type="ECO:0000256" key="4">
    <source>
        <dbReference type="ARBA" id="ARBA00023002"/>
    </source>
</evidence>
<sequence length="565" mass="60479">MEGTIMMELTRRNFLAGGLAASALGIAGLVGCSPAANTSADDGAKDQSTASSNASSANERPWEVAPEQISDGDITETIETDVVIIGLGASGTYAATSAVENGLKVVVLERNDTFNANGGSHYIFNSKAQLEQGKPVDANVAVKDFLNISNYKVDVNAVWTWANRSGEAADWFADVVEPYGLRPVLQHSENDAVECIYPGTIIFVGGANTPTDAVDQDPYNGDLGLGFVPEVDLLGALVEHIQSKGADIRFKHTSQQLVREGDGRVSAVIAADESGALKKFVGKKGIVVATGSYSQDPDMLAYYCPIVMHNPIGDKVAQFNMGDGSGIKQSLWVGAAMQSNADHPPMMFWGSTNCIKNVMVNASGKRFINENTGQSNFAAAQFHQQDGTMVALWNEEYASQLPAVPYRVDEPEAWTAKPGELLAKWESLAEQGTFIKADTLDEIAKAYDLPAEALKETVERYNGYCAAGEDLDFHKDPSTLHELTGPYFATKYDVPASLACMGGLHVNAQAQVLTEENEPIEGLYAIGLAAGDFYANQYSTRFAGNSLGRCMTFGYLVGRELAGLE</sequence>
<dbReference type="EMBL" id="PPTO01000015">
    <property type="protein sequence ID" value="RDB56396.1"/>
    <property type="molecule type" value="Genomic_DNA"/>
</dbReference>
<dbReference type="PANTHER" id="PTHR43400:SF10">
    <property type="entry name" value="3-OXOSTEROID 1-DEHYDROGENASE"/>
    <property type="match status" value="1"/>
</dbReference>
<dbReference type="InterPro" id="IPR027477">
    <property type="entry name" value="Succ_DH/fumarate_Rdtase_cat_sf"/>
</dbReference>
<organism evidence="7 8">
    <name type="scientific">Slackia isoflavoniconvertens</name>
    <dbReference type="NCBI Taxonomy" id="572010"/>
    <lineage>
        <taxon>Bacteria</taxon>
        <taxon>Bacillati</taxon>
        <taxon>Actinomycetota</taxon>
        <taxon>Coriobacteriia</taxon>
        <taxon>Eggerthellales</taxon>
        <taxon>Eggerthellaceae</taxon>
        <taxon>Slackia</taxon>
    </lineage>
</organism>
<comment type="caution">
    <text evidence="7">The sequence shown here is derived from an EMBL/GenBank/DDBJ whole genome shotgun (WGS) entry which is preliminary data.</text>
</comment>
<comment type="cofactor">
    <cofactor evidence="1">
        <name>FAD</name>
        <dbReference type="ChEBI" id="CHEBI:57692"/>
    </cofactor>
</comment>
<evidence type="ECO:0000256" key="1">
    <source>
        <dbReference type="ARBA" id="ARBA00001974"/>
    </source>
</evidence>
<gene>
    <name evidence="7" type="ORF">C1881_08575</name>
</gene>
<evidence type="ECO:0000256" key="2">
    <source>
        <dbReference type="ARBA" id="ARBA00022630"/>
    </source>
</evidence>
<dbReference type="GO" id="GO:0008202">
    <property type="term" value="P:steroid metabolic process"/>
    <property type="evidence" value="ECO:0007669"/>
    <property type="project" value="UniProtKB-ARBA"/>
</dbReference>
<dbReference type="Gene3D" id="3.50.50.60">
    <property type="entry name" value="FAD/NAD(P)-binding domain"/>
    <property type="match status" value="1"/>
</dbReference>
<dbReference type="SUPFAM" id="SSF56425">
    <property type="entry name" value="Succinate dehydrogenase/fumarate reductase flavoprotein, catalytic domain"/>
    <property type="match status" value="1"/>
</dbReference>
<dbReference type="InterPro" id="IPR006311">
    <property type="entry name" value="TAT_signal"/>
</dbReference>
<name>A0A369LDU5_9ACTN</name>
<evidence type="ECO:0000256" key="3">
    <source>
        <dbReference type="ARBA" id="ARBA00022827"/>
    </source>
</evidence>
<keyword evidence="4" id="KW-0560">Oxidoreductase</keyword>
<feature type="compositionally biased region" description="Low complexity" evidence="5">
    <location>
        <begin position="48"/>
        <end position="58"/>
    </location>
</feature>
<evidence type="ECO:0000313" key="8">
    <source>
        <dbReference type="Proteomes" id="UP000253975"/>
    </source>
</evidence>
<evidence type="ECO:0000259" key="6">
    <source>
        <dbReference type="Pfam" id="PF00890"/>
    </source>
</evidence>